<dbReference type="GO" id="GO:0018773">
    <property type="term" value="F:acetylpyruvate hydrolase activity"/>
    <property type="evidence" value="ECO:0007669"/>
    <property type="project" value="TreeGrafter"/>
</dbReference>
<comment type="caution">
    <text evidence="3">The sequence shown here is derived from an EMBL/GenBank/DDBJ whole genome shotgun (WGS) entry which is preliminary data.</text>
</comment>
<accession>K6H2E3</accession>
<evidence type="ECO:0000256" key="1">
    <source>
        <dbReference type="ARBA" id="ARBA00022723"/>
    </source>
</evidence>
<evidence type="ECO:0000259" key="2">
    <source>
        <dbReference type="Pfam" id="PF01557"/>
    </source>
</evidence>
<name>K6H2E3_9GAMM</name>
<dbReference type="PANTHER" id="PTHR11820:SF7">
    <property type="entry name" value="ACYLPYRUVASE FAHD1, MITOCHONDRIAL"/>
    <property type="match status" value="1"/>
</dbReference>
<proteinExistence type="predicted"/>
<keyword evidence="4" id="KW-1185">Reference proteome</keyword>
<dbReference type="Proteomes" id="UP000010310">
    <property type="component" value="Unassembled WGS sequence"/>
</dbReference>
<dbReference type="PANTHER" id="PTHR11820">
    <property type="entry name" value="ACYLPYRUVASE"/>
    <property type="match status" value="1"/>
</dbReference>
<keyword evidence="1" id="KW-0479">Metal-binding</keyword>
<dbReference type="STRING" id="1208365.B273_1024"/>
<dbReference type="Pfam" id="PF01557">
    <property type="entry name" value="FAA_hydrolase"/>
    <property type="match status" value="1"/>
</dbReference>
<dbReference type="InterPro" id="IPR011234">
    <property type="entry name" value="Fumarylacetoacetase-like_C"/>
</dbReference>
<reference evidence="3 4" key="1">
    <citation type="submission" date="2012-09" db="EMBL/GenBank/DDBJ databases">
        <authorList>
            <person name="Dupont C.L."/>
            <person name="Rusch D.B."/>
            <person name="Lombardo M.-J."/>
            <person name="Novotny M."/>
            <person name="Yee-Greenbaum J."/>
            <person name="Laskin R."/>
        </authorList>
    </citation>
    <scope>NUCLEOTIDE SEQUENCE [LARGE SCALE GENOMIC DNA]</scope>
    <source>
        <strain evidence="3">SAR86E</strain>
    </source>
</reference>
<dbReference type="Gene3D" id="3.90.850.10">
    <property type="entry name" value="Fumarylacetoacetase-like, C-terminal domain"/>
    <property type="match status" value="1"/>
</dbReference>
<gene>
    <name evidence="3" type="ORF">B273_1024</name>
</gene>
<dbReference type="AlphaFoldDB" id="K6H2E3"/>
<dbReference type="GO" id="GO:0046872">
    <property type="term" value="F:metal ion binding"/>
    <property type="evidence" value="ECO:0007669"/>
    <property type="project" value="UniProtKB-KW"/>
</dbReference>
<protein>
    <submittedName>
        <fullName evidence="3">FAH family protein</fullName>
    </submittedName>
</protein>
<dbReference type="InterPro" id="IPR036663">
    <property type="entry name" value="Fumarylacetoacetase_C_sf"/>
</dbReference>
<feature type="domain" description="Fumarylacetoacetase-like C-terminal" evidence="2">
    <location>
        <begin position="31"/>
        <end position="228"/>
    </location>
</feature>
<organism evidence="3 4">
    <name type="scientific">SAR86 cluster bacterium SAR86E</name>
    <dbReference type="NCBI Taxonomy" id="1208365"/>
    <lineage>
        <taxon>Bacteria</taxon>
        <taxon>Pseudomonadati</taxon>
        <taxon>Pseudomonadota</taxon>
        <taxon>Gammaproteobacteria</taxon>
        <taxon>SAR86 cluster</taxon>
    </lineage>
</organism>
<dbReference type="SUPFAM" id="SSF56529">
    <property type="entry name" value="FAH"/>
    <property type="match status" value="1"/>
</dbReference>
<dbReference type="EMBL" id="AMWX01000002">
    <property type="protein sequence ID" value="EKO36678.1"/>
    <property type="molecule type" value="Genomic_DNA"/>
</dbReference>
<evidence type="ECO:0000313" key="3">
    <source>
        <dbReference type="EMBL" id="EKO36678.1"/>
    </source>
</evidence>
<evidence type="ECO:0000313" key="4">
    <source>
        <dbReference type="Proteomes" id="UP000010310"/>
    </source>
</evidence>
<sequence>MTELPKSDFVFKPIVRGVAIEGSSGLFPVGKVYCVGKNYADHAKEMGGKVDKDQPFFFSKPPQAITQSANIPFPTLTHDLHHEVELVVFLKSACSNILPSQASQHIFGYAVGVDLTKRDIQAVAKRTGGPWDLSKGFDNSAPISKIQNKEGLLLEQGEISLKVNGQIKQSSNLSNMVWKIDELISWLSKYITLKPGDIIFTGTPAGVSKLNPNDKIEAEIENIGSLSFKLIR</sequence>
<dbReference type="PATRIC" id="fig|1208365.4.peg.603"/>